<comment type="caution">
    <text evidence="5">The sequence shown here is derived from an EMBL/GenBank/DDBJ whole genome shotgun (WGS) entry which is preliminary data.</text>
</comment>
<keyword evidence="1" id="KW-0889">Transcription antitermination</keyword>
<feature type="domain" description="NusG-like N-terminal" evidence="4">
    <location>
        <begin position="13"/>
        <end position="104"/>
    </location>
</feature>
<dbReference type="SUPFAM" id="SSF82679">
    <property type="entry name" value="N-utilization substance G protein NusG, N-terminal domain"/>
    <property type="match status" value="1"/>
</dbReference>
<organism evidence="5 6">
    <name type="scientific">Pseudomonas nitroreducens</name>
    <dbReference type="NCBI Taxonomy" id="46680"/>
    <lineage>
        <taxon>Bacteria</taxon>
        <taxon>Pseudomonadati</taxon>
        <taxon>Pseudomonadota</taxon>
        <taxon>Gammaproteobacteria</taxon>
        <taxon>Pseudomonadales</taxon>
        <taxon>Pseudomonadaceae</taxon>
        <taxon>Pseudomonas</taxon>
    </lineage>
</organism>
<dbReference type="GO" id="GO:0006354">
    <property type="term" value="P:DNA-templated transcription elongation"/>
    <property type="evidence" value="ECO:0007669"/>
    <property type="project" value="InterPro"/>
</dbReference>
<proteinExistence type="predicted"/>
<reference evidence="6" key="2">
    <citation type="submission" date="2019-06" db="EMBL/GenBank/DDBJ databases">
        <title>AzeR, a transcriptional regulator that responds to azelaic acid in Pseudomonas nitroreducens.</title>
        <authorList>
            <person name="Bez C."/>
            <person name="Javvadi S.G."/>
            <person name="Bertani I."/>
            <person name="Devescovi G."/>
            <person name="Studholme D.J."/>
            <person name="Geller A."/>
            <person name="Levy A."/>
            <person name="Venturi V."/>
        </authorList>
    </citation>
    <scope>NUCLEOTIDE SEQUENCE [LARGE SCALE GENOMIC DNA]</scope>
    <source>
        <strain evidence="6">DSM 9128</strain>
    </source>
</reference>
<dbReference type="EMBL" id="VASG01000003">
    <property type="protein sequence ID" value="TLP74609.1"/>
    <property type="molecule type" value="Genomic_DNA"/>
</dbReference>
<dbReference type="PANTHER" id="PTHR30265:SF7">
    <property type="entry name" value="TRANSCRIPTION ANTITERMINATION PROTEIN RFAH"/>
    <property type="match status" value="1"/>
</dbReference>
<dbReference type="GO" id="GO:0005829">
    <property type="term" value="C:cytosol"/>
    <property type="evidence" value="ECO:0007669"/>
    <property type="project" value="TreeGrafter"/>
</dbReference>
<sequence>MNSAVSVGLQAAQYRWYLIQTKPHQELRAEENLGRQGFSCYRPVVKQGSRPQPLFPGYLFIRLDQQHDNWFPIRSTRGVARIVSFGAQPLAVADDLVEGIRERLAAMPERPSSGFHEGQVVRLKCSGECEVEAIFLCDDGTERALILLNLLQREQRIRVPLSQLSALSGNDGWRA</sequence>
<keyword evidence="3" id="KW-0804">Transcription</keyword>
<dbReference type="RefSeq" id="WP_138213725.1">
    <property type="nucleotide sequence ID" value="NZ_VASG01000003.1"/>
</dbReference>
<accession>A0A5R9A7A5</accession>
<dbReference type="InterPro" id="IPR010215">
    <property type="entry name" value="Transcription_antiterm_RfaH"/>
</dbReference>
<dbReference type="InterPro" id="IPR043425">
    <property type="entry name" value="NusG-like"/>
</dbReference>
<dbReference type="InterPro" id="IPR006645">
    <property type="entry name" value="NGN-like_dom"/>
</dbReference>
<dbReference type="GO" id="GO:0031564">
    <property type="term" value="P:transcription antitermination"/>
    <property type="evidence" value="ECO:0007669"/>
    <property type="project" value="UniProtKB-KW"/>
</dbReference>
<dbReference type="NCBIfam" id="TIGR01955">
    <property type="entry name" value="RfaH"/>
    <property type="match status" value="1"/>
</dbReference>
<dbReference type="PANTHER" id="PTHR30265">
    <property type="entry name" value="RHO-INTERACTING TRANSCRIPTION TERMINATION FACTOR NUSG"/>
    <property type="match status" value="1"/>
</dbReference>
<dbReference type="CDD" id="cd09892">
    <property type="entry name" value="NGN_SP_RfaH"/>
    <property type="match status" value="1"/>
</dbReference>
<dbReference type="Proteomes" id="UP000307510">
    <property type="component" value="Unassembled WGS sequence"/>
</dbReference>
<dbReference type="Pfam" id="PF02357">
    <property type="entry name" value="NusG"/>
    <property type="match status" value="1"/>
</dbReference>
<evidence type="ECO:0000256" key="1">
    <source>
        <dbReference type="ARBA" id="ARBA00022814"/>
    </source>
</evidence>
<dbReference type="SMART" id="SM00738">
    <property type="entry name" value="NGN"/>
    <property type="match status" value="1"/>
</dbReference>
<protein>
    <submittedName>
        <fullName evidence="5">Transcription/translation regulatory transformer protein RfaH</fullName>
    </submittedName>
</protein>
<name>A0A5R9A7A5_PSENT</name>
<evidence type="ECO:0000313" key="6">
    <source>
        <dbReference type="Proteomes" id="UP000307510"/>
    </source>
</evidence>
<dbReference type="AlphaFoldDB" id="A0A5R9A7A5"/>
<evidence type="ECO:0000256" key="3">
    <source>
        <dbReference type="ARBA" id="ARBA00023163"/>
    </source>
</evidence>
<evidence type="ECO:0000313" key="5">
    <source>
        <dbReference type="EMBL" id="TLP74609.1"/>
    </source>
</evidence>
<evidence type="ECO:0000259" key="4">
    <source>
        <dbReference type="SMART" id="SM00738"/>
    </source>
</evidence>
<gene>
    <name evidence="5" type="primary">rfaH</name>
    <name evidence="5" type="ORF">FEA48_10330</name>
</gene>
<reference evidence="5 6" key="1">
    <citation type="submission" date="2019-05" db="EMBL/GenBank/DDBJ databases">
        <authorList>
            <person name="Moore K."/>
            <person name="O'Neill P."/>
            <person name="Farbos A."/>
            <person name="Studholme D.J."/>
        </authorList>
    </citation>
    <scope>NUCLEOTIDE SEQUENCE [LARGE SCALE GENOMIC DNA]</scope>
    <source>
        <strain evidence="5 6">DSM 9128</strain>
    </source>
</reference>
<dbReference type="Gene3D" id="3.30.70.940">
    <property type="entry name" value="NusG, N-terminal domain"/>
    <property type="match status" value="1"/>
</dbReference>
<dbReference type="InterPro" id="IPR036735">
    <property type="entry name" value="NGN_dom_sf"/>
</dbReference>
<keyword evidence="2" id="KW-0805">Transcription regulation</keyword>
<evidence type="ECO:0000256" key="2">
    <source>
        <dbReference type="ARBA" id="ARBA00023015"/>
    </source>
</evidence>